<feature type="region of interest" description="Disordered" evidence="1">
    <location>
        <begin position="388"/>
        <end position="442"/>
    </location>
</feature>
<sequence length="661" mass="74181">MDRLVAENNAKFEETLQQAKEGQSVQLLLVASDRGFGDPPRGHEKLPTDKYFQQMLAEIDKYTAAAWTNKADNEHNLYTTLALLLKGLLKECLVSMDAAGRKGALEKCWLWFEEKKKALAQLKLGKAPRPPRRRADTSDMEKDDVSEAGTPVYQRRVYGAQPPAVVEVPEVSTFSFRRNRVQDRMDEPLGLNYMKQEEAGHRATFIGKKLKMYKKRNLQKSHDCRGRVTPPDAPKKETMAPHPPPKVIYRGDRDKQMETLQQQPVGINSTFLPSSSHQCCYPYPYQGSVKYTEEFDQALRSVHKIWMARRVQEAEEKLDMMAFKDTLSLWSFNQSRIEEEINRRAEAATMSSQTGKTCHTILRDPDAAKNTSNVFDLTEVETAVSFKGPFDTPMTAQRKAKSTPRTLDSEDPEDPDHPTPLRAGPTGASTLGSASPRVPRLPMLLSPRNGGKEISLSAYDNFDHTLENRNMRHMAPVIPLDSTQLITPDEGHAEIMARQGLIQTHPEALRATAQLNGPPVEASREQGTLVAPSMLLQVGRPPPTKQEAPSPTFEAKNEKKKGKDGKPLNPVDPFMVELCFPFLPVEQEVPSLLRQHQMQQVEACVEAFARDGRNMPVDLLEAGLFTPEDRPYVECVTDLPAPEMGLCRDFTKAKVGKKGKK</sequence>
<organism evidence="2">
    <name type="scientific">Eutreptiella gymnastica</name>
    <dbReference type="NCBI Taxonomy" id="73025"/>
    <lineage>
        <taxon>Eukaryota</taxon>
        <taxon>Discoba</taxon>
        <taxon>Euglenozoa</taxon>
        <taxon>Euglenida</taxon>
        <taxon>Spirocuta</taxon>
        <taxon>Euglenophyceae</taxon>
        <taxon>Eutreptiales</taxon>
        <taxon>Eutreptiaceae</taxon>
        <taxon>Eutreptiella</taxon>
    </lineage>
</organism>
<feature type="compositionally biased region" description="Basic and acidic residues" evidence="1">
    <location>
        <begin position="133"/>
        <end position="145"/>
    </location>
</feature>
<gene>
    <name evidence="2" type="ORF">EGYM00392_LOCUS32729</name>
</gene>
<feature type="region of interest" description="Disordered" evidence="1">
    <location>
        <begin position="537"/>
        <end position="568"/>
    </location>
</feature>
<evidence type="ECO:0000256" key="1">
    <source>
        <dbReference type="SAM" id="MobiDB-lite"/>
    </source>
</evidence>
<name>A0A7S1NJG1_9EUGL</name>
<evidence type="ECO:0000313" key="2">
    <source>
        <dbReference type="EMBL" id="CAD9021609.1"/>
    </source>
</evidence>
<dbReference type="AlphaFoldDB" id="A0A7S1NJG1"/>
<accession>A0A7S1NJG1</accession>
<protein>
    <submittedName>
        <fullName evidence="2">Uncharacterized protein</fullName>
    </submittedName>
</protein>
<dbReference type="EMBL" id="HBGA01087495">
    <property type="protein sequence ID" value="CAD9021609.1"/>
    <property type="molecule type" value="Transcribed_RNA"/>
</dbReference>
<reference evidence="2" key="1">
    <citation type="submission" date="2021-01" db="EMBL/GenBank/DDBJ databases">
        <authorList>
            <person name="Corre E."/>
            <person name="Pelletier E."/>
            <person name="Niang G."/>
            <person name="Scheremetjew M."/>
            <person name="Finn R."/>
            <person name="Kale V."/>
            <person name="Holt S."/>
            <person name="Cochrane G."/>
            <person name="Meng A."/>
            <person name="Brown T."/>
            <person name="Cohen L."/>
        </authorList>
    </citation>
    <scope>NUCLEOTIDE SEQUENCE</scope>
    <source>
        <strain evidence="2">NIES-381</strain>
    </source>
</reference>
<proteinExistence type="predicted"/>
<feature type="region of interest" description="Disordered" evidence="1">
    <location>
        <begin position="125"/>
        <end position="148"/>
    </location>
</feature>
<feature type="region of interest" description="Disordered" evidence="1">
    <location>
        <begin position="217"/>
        <end position="247"/>
    </location>
</feature>